<name>A0A7Y9DMY8_9ACTN</name>
<dbReference type="SUPFAM" id="SSF81296">
    <property type="entry name" value="E set domains"/>
    <property type="match status" value="1"/>
</dbReference>
<feature type="region of interest" description="Disordered" evidence="1">
    <location>
        <begin position="158"/>
        <end position="179"/>
    </location>
</feature>
<dbReference type="InterPro" id="IPR014756">
    <property type="entry name" value="Ig_E-set"/>
</dbReference>
<feature type="transmembrane region" description="Helical" evidence="2">
    <location>
        <begin position="106"/>
        <end position="126"/>
    </location>
</feature>
<sequence length="532" mass="55273">MRTTTVEEESASTGVAEGNRRWHALAGLVSAALTLGVGQLVAGIASPSAAPLVVVGDAVVDRVPAWLKDAAIRTFGSHDKTVLLTTIAVVVALLAALAGVLARRRLAAGVGVVGVLGVVGVVAAASRPDATTVSPLPSALGAAAGTYALVVLTRRLTRRRAQGPGEPSPGRGAAGGPPRRGVLLGGTAAAALATGGAGQALVTSRSAEQSRARVVLPAPADPAPALPPGTDPADAVASGLTTYATRTADFYRVDTALVVPDVQAEDWSLRVHGLVERELTIDFDTLLAKPLRERWITLTCVSNEVGGSYVGNARWLGYPLRDLLADVGVREGADMLFATSTDGFTLSAPLAEATDGRDAMLVVGMNGEPLPREHGFPVRMVIPGLYGYVSACKWVTDLEVTRFADKTAYWTDRGWAAKGPIKTASRIDVPKSFAKVRRGRVPVAGVAWAQHRGVSAVEVRVDEGEWAQARLLPSASSDTWCQWVYDWDADEPGSHSIQVRATDGTGTPQTAAVVAPIPDGASGYDSVTVSVE</sequence>
<dbReference type="InterPro" id="IPR036374">
    <property type="entry name" value="OxRdtase_Mopterin-bd_sf"/>
</dbReference>
<keyword evidence="2" id="KW-0812">Transmembrane</keyword>
<dbReference type="InterPro" id="IPR000572">
    <property type="entry name" value="OxRdtase_Mopterin-bd_dom"/>
</dbReference>
<evidence type="ECO:0000313" key="4">
    <source>
        <dbReference type="EMBL" id="NYD23582.1"/>
    </source>
</evidence>
<feature type="transmembrane region" description="Helical" evidence="2">
    <location>
        <begin position="82"/>
        <end position="101"/>
    </location>
</feature>
<gene>
    <name evidence="4" type="ORF">BJ968_003122</name>
</gene>
<keyword evidence="5" id="KW-1185">Reference proteome</keyword>
<feature type="domain" description="Oxidoreductase molybdopterin-binding" evidence="3">
    <location>
        <begin position="258"/>
        <end position="408"/>
    </location>
</feature>
<dbReference type="EMBL" id="JACCBB010000001">
    <property type="protein sequence ID" value="NYD23582.1"/>
    <property type="molecule type" value="Genomic_DNA"/>
</dbReference>
<dbReference type="Proteomes" id="UP000521922">
    <property type="component" value="Unassembled WGS sequence"/>
</dbReference>
<reference evidence="4 5" key="1">
    <citation type="submission" date="2020-07" db="EMBL/GenBank/DDBJ databases">
        <title>Sequencing the genomes of 1000 actinobacteria strains.</title>
        <authorList>
            <person name="Klenk H.-P."/>
        </authorList>
    </citation>
    <scope>NUCLEOTIDE SEQUENCE [LARGE SCALE GENOMIC DNA]</scope>
    <source>
        <strain evidence="4 5">DSM 7487</strain>
    </source>
</reference>
<dbReference type="PANTHER" id="PTHR19372:SF7">
    <property type="entry name" value="SULFITE OXIDASE, MITOCHONDRIAL"/>
    <property type="match status" value="1"/>
</dbReference>
<feature type="compositionally biased region" description="Low complexity" evidence="1">
    <location>
        <begin position="163"/>
        <end position="179"/>
    </location>
</feature>
<dbReference type="Gene3D" id="2.60.40.650">
    <property type="match status" value="1"/>
</dbReference>
<feature type="transmembrane region" description="Helical" evidence="2">
    <location>
        <begin position="24"/>
        <end position="45"/>
    </location>
</feature>
<evidence type="ECO:0000256" key="1">
    <source>
        <dbReference type="SAM" id="MobiDB-lite"/>
    </source>
</evidence>
<evidence type="ECO:0000256" key="2">
    <source>
        <dbReference type="SAM" id="Phobius"/>
    </source>
</evidence>
<dbReference type="Pfam" id="PF00174">
    <property type="entry name" value="Oxidored_molyb"/>
    <property type="match status" value="1"/>
</dbReference>
<dbReference type="PANTHER" id="PTHR19372">
    <property type="entry name" value="SULFITE REDUCTASE"/>
    <property type="match status" value="1"/>
</dbReference>
<evidence type="ECO:0000259" key="3">
    <source>
        <dbReference type="Pfam" id="PF00174"/>
    </source>
</evidence>
<dbReference type="GO" id="GO:0006790">
    <property type="term" value="P:sulfur compound metabolic process"/>
    <property type="evidence" value="ECO:0007669"/>
    <property type="project" value="TreeGrafter"/>
</dbReference>
<accession>A0A7Y9DMY8</accession>
<dbReference type="GO" id="GO:0043546">
    <property type="term" value="F:molybdopterin cofactor binding"/>
    <property type="evidence" value="ECO:0007669"/>
    <property type="project" value="TreeGrafter"/>
</dbReference>
<evidence type="ECO:0000313" key="5">
    <source>
        <dbReference type="Proteomes" id="UP000521922"/>
    </source>
</evidence>
<protein>
    <submittedName>
        <fullName evidence="4">DMSO/TMAO reductase YedYZ molybdopterin-dependent catalytic subunit</fullName>
    </submittedName>
</protein>
<keyword evidence="2" id="KW-1133">Transmembrane helix</keyword>
<dbReference type="GO" id="GO:0008482">
    <property type="term" value="F:sulfite oxidase activity"/>
    <property type="evidence" value="ECO:0007669"/>
    <property type="project" value="TreeGrafter"/>
</dbReference>
<feature type="transmembrane region" description="Helical" evidence="2">
    <location>
        <begin position="132"/>
        <end position="152"/>
    </location>
</feature>
<comment type="caution">
    <text evidence="4">The sequence shown here is derived from an EMBL/GenBank/DDBJ whole genome shotgun (WGS) entry which is preliminary data.</text>
</comment>
<dbReference type="GO" id="GO:0020037">
    <property type="term" value="F:heme binding"/>
    <property type="evidence" value="ECO:0007669"/>
    <property type="project" value="TreeGrafter"/>
</dbReference>
<dbReference type="Gene3D" id="3.90.420.10">
    <property type="entry name" value="Oxidoreductase, molybdopterin-binding domain"/>
    <property type="match status" value="1"/>
</dbReference>
<dbReference type="RefSeq" id="WP_179753414.1">
    <property type="nucleotide sequence ID" value="NZ_BAAAGN010000016.1"/>
</dbReference>
<keyword evidence="2" id="KW-0472">Membrane</keyword>
<dbReference type="AlphaFoldDB" id="A0A7Y9DMY8"/>
<proteinExistence type="predicted"/>
<organism evidence="4 5">
    <name type="scientific">Kineococcus aurantiacus</name>
    <dbReference type="NCBI Taxonomy" id="37633"/>
    <lineage>
        <taxon>Bacteria</taxon>
        <taxon>Bacillati</taxon>
        <taxon>Actinomycetota</taxon>
        <taxon>Actinomycetes</taxon>
        <taxon>Kineosporiales</taxon>
        <taxon>Kineosporiaceae</taxon>
        <taxon>Kineococcus</taxon>
    </lineage>
</organism>
<dbReference type="SUPFAM" id="SSF56524">
    <property type="entry name" value="Oxidoreductase molybdopterin-binding domain"/>
    <property type="match status" value="1"/>
</dbReference>